<reference evidence="9 10" key="1">
    <citation type="journal article" date="2016" name="Nat. Commun.">
        <title>Thousands of microbial genomes shed light on interconnected biogeochemical processes in an aquifer system.</title>
        <authorList>
            <person name="Anantharaman K."/>
            <person name="Brown C.T."/>
            <person name="Hug L.A."/>
            <person name="Sharon I."/>
            <person name="Castelle C.J."/>
            <person name="Probst A.J."/>
            <person name="Thomas B.C."/>
            <person name="Singh A."/>
            <person name="Wilkins M.J."/>
            <person name="Karaoz U."/>
            <person name="Brodie E.L."/>
            <person name="Williams K.H."/>
            <person name="Hubbard S.S."/>
            <person name="Banfield J.F."/>
        </authorList>
    </citation>
    <scope>NUCLEOTIDE SEQUENCE [LARGE SCALE GENOMIC DNA]</scope>
</reference>
<sequence>MAKANIKSKSEYGLQLQEKQNIKKEYGLRERQFKNYFKKGKSSDQIFILLERRLDSVVFASGFAPTRKAARQMVNHGHILINNKKVNVRSYSLRDGDTVNIKEISKQKGMFADLVLRTKNHKPPSWITVDNKKMEIKIKGKPDMKEQLQPFNFQTVIEFYSR</sequence>
<dbReference type="SUPFAM" id="SSF55174">
    <property type="entry name" value="Alpha-L RNA-binding motif"/>
    <property type="match status" value="1"/>
</dbReference>
<dbReference type="STRING" id="1802165.A3F94_03335"/>
<keyword evidence="3 7" id="KW-0694">RNA-binding</keyword>
<evidence type="ECO:0000256" key="7">
    <source>
        <dbReference type="PROSITE-ProRule" id="PRU00182"/>
    </source>
</evidence>
<dbReference type="Pfam" id="PF00163">
    <property type="entry name" value="Ribosomal_S4"/>
    <property type="match status" value="1"/>
</dbReference>
<name>A0A1G2HJG9_9BACT</name>
<keyword evidence="2" id="KW-0699">rRNA-binding</keyword>
<dbReference type="PANTHER" id="PTHR11831:SF4">
    <property type="entry name" value="SMALL RIBOSOMAL SUBUNIT PROTEIN US4M"/>
    <property type="match status" value="1"/>
</dbReference>
<feature type="domain" description="RNA-binding S4" evidence="8">
    <location>
        <begin position="52"/>
        <end position="108"/>
    </location>
</feature>
<dbReference type="GO" id="GO:0003735">
    <property type="term" value="F:structural constituent of ribosome"/>
    <property type="evidence" value="ECO:0007669"/>
    <property type="project" value="TreeGrafter"/>
</dbReference>
<gene>
    <name evidence="9" type="ORF">A3F94_03335</name>
</gene>
<dbReference type="EMBL" id="MHOK01000002">
    <property type="protein sequence ID" value="OGZ62361.1"/>
    <property type="molecule type" value="Genomic_DNA"/>
</dbReference>
<proteinExistence type="inferred from homology"/>
<evidence type="ECO:0000313" key="9">
    <source>
        <dbReference type="EMBL" id="OGZ62361.1"/>
    </source>
</evidence>
<accession>A0A1G2HJG9</accession>
<evidence type="ECO:0000256" key="5">
    <source>
        <dbReference type="ARBA" id="ARBA00023274"/>
    </source>
</evidence>
<dbReference type="Proteomes" id="UP000176770">
    <property type="component" value="Unassembled WGS sequence"/>
</dbReference>
<dbReference type="CDD" id="cd00165">
    <property type="entry name" value="S4"/>
    <property type="match status" value="1"/>
</dbReference>
<comment type="similarity">
    <text evidence="1">Belongs to the universal ribosomal protein uS4 family.</text>
</comment>
<dbReference type="Pfam" id="PF01479">
    <property type="entry name" value="S4"/>
    <property type="match status" value="1"/>
</dbReference>
<dbReference type="NCBIfam" id="NF003717">
    <property type="entry name" value="PRK05327.1"/>
    <property type="match status" value="1"/>
</dbReference>
<dbReference type="PANTHER" id="PTHR11831">
    <property type="entry name" value="30S 40S RIBOSOMAL PROTEIN"/>
    <property type="match status" value="1"/>
</dbReference>
<keyword evidence="4" id="KW-0689">Ribosomal protein</keyword>
<dbReference type="PROSITE" id="PS50889">
    <property type="entry name" value="S4"/>
    <property type="match status" value="1"/>
</dbReference>
<dbReference type="SMART" id="SM00363">
    <property type="entry name" value="S4"/>
    <property type="match status" value="1"/>
</dbReference>
<keyword evidence="5" id="KW-0687">Ribonucleoprotein</keyword>
<evidence type="ECO:0000256" key="6">
    <source>
        <dbReference type="ARBA" id="ARBA00035254"/>
    </source>
</evidence>
<evidence type="ECO:0000256" key="2">
    <source>
        <dbReference type="ARBA" id="ARBA00022730"/>
    </source>
</evidence>
<dbReference type="InterPro" id="IPR036986">
    <property type="entry name" value="S4_RNA-bd_sf"/>
</dbReference>
<evidence type="ECO:0000259" key="8">
    <source>
        <dbReference type="SMART" id="SM00363"/>
    </source>
</evidence>
<dbReference type="GO" id="GO:0015935">
    <property type="term" value="C:small ribosomal subunit"/>
    <property type="evidence" value="ECO:0007669"/>
    <property type="project" value="TreeGrafter"/>
</dbReference>
<evidence type="ECO:0000256" key="1">
    <source>
        <dbReference type="ARBA" id="ARBA00007465"/>
    </source>
</evidence>
<evidence type="ECO:0000313" key="10">
    <source>
        <dbReference type="Proteomes" id="UP000176770"/>
    </source>
</evidence>
<evidence type="ECO:0000256" key="3">
    <source>
        <dbReference type="ARBA" id="ARBA00022884"/>
    </source>
</evidence>
<evidence type="ECO:0000256" key="4">
    <source>
        <dbReference type="ARBA" id="ARBA00022980"/>
    </source>
</evidence>
<dbReference type="Gene3D" id="1.10.1050.10">
    <property type="entry name" value="Ribosomal Protein S4 Delta 41, Chain A, domain 1"/>
    <property type="match status" value="1"/>
</dbReference>
<dbReference type="Gene3D" id="3.10.290.10">
    <property type="entry name" value="RNA-binding S4 domain"/>
    <property type="match status" value="1"/>
</dbReference>
<protein>
    <recommendedName>
        <fullName evidence="6">Small ribosomal subunit protein uS4</fullName>
    </recommendedName>
</protein>
<dbReference type="FunFam" id="3.10.290.10:FF:000001">
    <property type="entry name" value="30S ribosomal protein S4"/>
    <property type="match status" value="1"/>
</dbReference>
<dbReference type="GO" id="GO:0042274">
    <property type="term" value="P:ribosomal small subunit biogenesis"/>
    <property type="evidence" value="ECO:0007669"/>
    <property type="project" value="TreeGrafter"/>
</dbReference>
<organism evidence="9 10">
    <name type="scientific">Candidatus Spechtbacteria bacterium RIFCSPLOWO2_12_FULL_38_22</name>
    <dbReference type="NCBI Taxonomy" id="1802165"/>
    <lineage>
        <taxon>Bacteria</taxon>
        <taxon>Candidatus Spechtiibacteriota</taxon>
    </lineage>
</organism>
<comment type="caution">
    <text evidence="9">The sequence shown here is derived from an EMBL/GenBank/DDBJ whole genome shotgun (WGS) entry which is preliminary data.</text>
</comment>
<dbReference type="InterPro" id="IPR001912">
    <property type="entry name" value="Ribosomal_uS4_N"/>
</dbReference>
<dbReference type="InterPro" id="IPR022801">
    <property type="entry name" value="Ribosomal_uS4"/>
</dbReference>
<dbReference type="InterPro" id="IPR002942">
    <property type="entry name" value="S4_RNA-bd"/>
</dbReference>
<dbReference type="AlphaFoldDB" id="A0A1G2HJG9"/>
<dbReference type="GO" id="GO:0019843">
    <property type="term" value="F:rRNA binding"/>
    <property type="evidence" value="ECO:0007669"/>
    <property type="project" value="UniProtKB-KW"/>
</dbReference>